<dbReference type="Proteomes" id="UP000053676">
    <property type="component" value="Unassembled WGS sequence"/>
</dbReference>
<proteinExistence type="predicted"/>
<dbReference type="EMBL" id="KI658934">
    <property type="protein sequence ID" value="ETN80897.1"/>
    <property type="molecule type" value="Genomic_DNA"/>
</dbReference>
<reference evidence="2" key="1">
    <citation type="journal article" date="2014" name="Nat. Genet.">
        <title>Genome of the human hookworm Necator americanus.</title>
        <authorList>
            <person name="Tang Y.T."/>
            <person name="Gao X."/>
            <person name="Rosa B.A."/>
            <person name="Abubucker S."/>
            <person name="Hallsworth-Pepin K."/>
            <person name="Martin J."/>
            <person name="Tyagi R."/>
            <person name="Heizer E."/>
            <person name="Zhang X."/>
            <person name="Bhonagiri-Palsikar V."/>
            <person name="Minx P."/>
            <person name="Warren W.C."/>
            <person name="Wang Q."/>
            <person name="Zhan B."/>
            <person name="Hotez P.J."/>
            <person name="Sternberg P.W."/>
            <person name="Dougall A."/>
            <person name="Gaze S.T."/>
            <person name="Mulvenna J."/>
            <person name="Sotillo J."/>
            <person name="Ranganathan S."/>
            <person name="Rabelo E.M."/>
            <person name="Wilson R.K."/>
            <person name="Felgner P.L."/>
            <person name="Bethony J."/>
            <person name="Hawdon J.M."/>
            <person name="Gasser R.B."/>
            <person name="Loukas A."/>
            <person name="Mitreva M."/>
        </authorList>
    </citation>
    <scope>NUCLEOTIDE SEQUENCE [LARGE SCALE GENOMIC DNA]</scope>
</reference>
<name>W2TIQ6_NECAM</name>
<accession>W2TIQ6</accession>
<protein>
    <submittedName>
        <fullName evidence="1">Uncharacterized protein</fullName>
    </submittedName>
</protein>
<dbReference type="OrthoDB" id="5864157at2759"/>
<organism evidence="1 2">
    <name type="scientific">Necator americanus</name>
    <name type="common">Human hookworm</name>
    <dbReference type="NCBI Taxonomy" id="51031"/>
    <lineage>
        <taxon>Eukaryota</taxon>
        <taxon>Metazoa</taxon>
        <taxon>Ecdysozoa</taxon>
        <taxon>Nematoda</taxon>
        <taxon>Chromadorea</taxon>
        <taxon>Rhabditida</taxon>
        <taxon>Rhabditina</taxon>
        <taxon>Rhabditomorpha</taxon>
        <taxon>Strongyloidea</taxon>
        <taxon>Ancylostomatidae</taxon>
        <taxon>Bunostominae</taxon>
        <taxon>Necator</taxon>
    </lineage>
</organism>
<evidence type="ECO:0000313" key="2">
    <source>
        <dbReference type="Proteomes" id="UP000053676"/>
    </source>
</evidence>
<keyword evidence="2" id="KW-1185">Reference proteome</keyword>
<dbReference type="KEGG" id="nai:NECAME_02296"/>
<evidence type="ECO:0000313" key="1">
    <source>
        <dbReference type="EMBL" id="ETN80897.1"/>
    </source>
</evidence>
<dbReference type="AlphaFoldDB" id="W2TIQ6"/>
<gene>
    <name evidence="1" type="ORF">NECAME_02296</name>
</gene>
<sequence>MVSQEVQHETFSMESSRKAVQVMSDSLDCSLLIKEAALANFPVQHQMLIGVTCLALVVPYTVNPSSSLTTLMYYKQNREGLVSFPF</sequence>